<reference evidence="3 4" key="1">
    <citation type="submission" date="2019-01" db="EMBL/GenBank/DDBJ databases">
        <authorList>
            <person name="Kinder M."/>
            <person name="Sitio E."/>
            <person name="Ackerson L."/>
            <person name="Anderson L."/>
            <person name="Cottrell A."/>
            <person name="Eggleston T."/>
            <person name="Kiefer A."/>
            <person name="Ukcamaj A."/>
            <person name="Vendrell P."/>
            <person name="Waytashek C."/>
            <person name="Yeo A."/>
            <person name="Braley A.B."/>
            <person name="Ettinger A.-S.H."/>
            <person name="Ettinger W.F."/>
            <person name="Anders K.R."/>
            <person name="Bradley K.W."/>
            <person name="Asai D.J."/>
            <person name="Bowman C.A."/>
            <person name="Russell D.A."/>
            <person name="Pope W.H."/>
            <person name="Jacobs-Sera D."/>
            <person name="Hendrix R.W."/>
            <person name="Hatfull G.F."/>
        </authorList>
    </citation>
    <scope>NUCLEOTIDE SEQUENCE [LARGE SCALE GENOMIC DNA]</scope>
</reference>
<dbReference type="GO" id="GO:0016787">
    <property type="term" value="F:hydrolase activity"/>
    <property type="evidence" value="ECO:0007669"/>
    <property type="project" value="UniProtKB-KW"/>
</dbReference>
<proteinExistence type="predicted"/>
<feature type="compositionally biased region" description="Low complexity" evidence="1">
    <location>
        <begin position="307"/>
        <end position="325"/>
    </location>
</feature>
<organism evidence="3 4">
    <name type="scientific">Mycobacterium phage KiSi</name>
    <dbReference type="NCBI Taxonomy" id="2507856"/>
    <lineage>
        <taxon>Viruses</taxon>
        <taxon>Duplodnaviria</taxon>
        <taxon>Heunggongvirae</taxon>
        <taxon>Uroviricota</taxon>
        <taxon>Caudoviricetes</taxon>
        <taxon>Weiservirinae</taxon>
        <taxon>Anayavirus</taxon>
        <taxon>Anayavirus kisi</taxon>
    </lineage>
</organism>
<gene>
    <name evidence="3" type="primary">98</name>
    <name evidence="3" type="ORF">SEA_KISI_98</name>
</gene>
<dbReference type="RefSeq" id="YP_009953189.1">
    <property type="nucleotide sequence ID" value="NC_051619.1"/>
</dbReference>
<keyword evidence="4" id="KW-1185">Reference proteome</keyword>
<dbReference type="Gene3D" id="3.40.50.1820">
    <property type="entry name" value="alpha/beta hydrolase"/>
    <property type="match status" value="1"/>
</dbReference>
<name>A0A410TBU8_9CAUD</name>
<feature type="region of interest" description="Disordered" evidence="1">
    <location>
        <begin position="289"/>
        <end position="419"/>
    </location>
</feature>
<dbReference type="GeneID" id="60324656"/>
<feature type="compositionally biased region" description="Low complexity" evidence="1">
    <location>
        <begin position="370"/>
        <end position="384"/>
    </location>
</feature>
<dbReference type="InterPro" id="IPR013228">
    <property type="entry name" value="PE-PPE_C"/>
</dbReference>
<keyword evidence="3" id="KW-0378">Hydrolase</keyword>
<feature type="compositionally biased region" description="Low complexity" evidence="1">
    <location>
        <begin position="397"/>
        <end position="419"/>
    </location>
</feature>
<protein>
    <submittedName>
        <fullName evidence="3">Hydrolase</fullName>
    </submittedName>
</protein>
<evidence type="ECO:0000256" key="1">
    <source>
        <dbReference type="SAM" id="MobiDB-lite"/>
    </source>
</evidence>
<evidence type="ECO:0000313" key="4">
    <source>
        <dbReference type="Proteomes" id="UP000290331"/>
    </source>
</evidence>
<accession>A0A410TBU8</accession>
<dbReference type="EMBL" id="MK376955">
    <property type="protein sequence ID" value="QAU06516.1"/>
    <property type="molecule type" value="Genomic_DNA"/>
</dbReference>
<evidence type="ECO:0000259" key="2">
    <source>
        <dbReference type="Pfam" id="PF08237"/>
    </source>
</evidence>
<dbReference type="InterPro" id="IPR029058">
    <property type="entry name" value="AB_hydrolase_fold"/>
</dbReference>
<evidence type="ECO:0000313" key="3">
    <source>
        <dbReference type="EMBL" id="QAU06516.1"/>
    </source>
</evidence>
<feature type="domain" description="PE-PPE" evidence="2">
    <location>
        <begin position="90"/>
        <end position="292"/>
    </location>
</feature>
<dbReference type="Proteomes" id="UP000290331">
    <property type="component" value="Segment"/>
</dbReference>
<dbReference type="KEGG" id="vg:60324656"/>
<dbReference type="Pfam" id="PF08237">
    <property type="entry name" value="PE-PPE"/>
    <property type="match status" value="1"/>
</dbReference>
<sequence>MYLQTDSVYTRRQHVSRAWVTLRRMRIPLAPKLALAAVAASLLAAPVAAATVVTIGGTGAGLNPHPAPWHLPYTGGGPEVNVAYPGSPVFMDASISAGADQLDRLIAQREGVMTVAGISQGALVIAVEKARLMALPEAERPPAGSIKFVAIGDPSNPYGGVMRLLPGGLHLPGVGVTVVHAPEVPWDTVYVTHEYDGFADYPDRFNLLSIANAVAGIVYVHARTDYADVDLDEVPADHVTETTNGLGGKTTSYLVATAHLPLLQVLRDLGVPEHVLAPIEAALKPIVDSGYSRNDAKPAEPAPAPRPAIEVPEPRPATVPTVAPVSDADDDQGDEPAAAKPAKHDEVRLSPIAKPGKVGVEPEGVEADVEAPAASSPSTGAGEADTSAPSPVDGPRGAAQGDGTDGAGSAADGGASAAA</sequence>